<dbReference type="RefSeq" id="WP_012673731.1">
    <property type="nucleotide sequence ID" value="NC_012438.1"/>
</dbReference>
<dbReference type="GO" id="GO:0015562">
    <property type="term" value="F:efflux transmembrane transporter activity"/>
    <property type="evidence" value="ECO:0007669"/>
    <property type="project" value="InterPro"/>
</dbReference>
<dbReference type="Pfam" id="PF02321">
    <property type="entry name" value="OEP"/>
    <property type="match status" value="2"/>
</dbReference>
<evidence type="ECO:0000256" key="2">
    <source>
        <dbReference type="SAM" id="Coils"/>
    </source>
</evidence>
<dbReference type="HOGENOM" id="CLU_012817_14_4_0"/>
<dbReference type="KEGG" id="saf:SULAZ_0732"/>
<dbReference type="Gene3D" id="1.20.1600.10">
    <property type="entry name" value="Outer membrane efflux proteins (OEP)"/>
    <property type="match status" value="1"/>
</dbReference>
<organism evidence="3 4">
    <name type="scientific">Sulfurihydrogenibium azorense (strain DSM 15241 / OCM 825 / Az-Fu1)</name>
    <dbReference type="NCBI Taxonomy" id="204536"/>
    <lineage>
        <taxon>Bacteria</taxon>
        <taxon>Pseudomonadati</taxon>
        <taxon>Aquificota</taxon>
        <taxon>Aquificia</taxon>
        <taxon>Aquificales</taxon>
        <taxon>Hydrogenothermaceae</taxon>
        <taxon>Sulfurihydrogenibium</taxon>
    </lineage>
</organism>
<dbReference type="SUPFAM" id="SSF56954">
    <property type="entry name" value="Outer membrane efflux proteins (OEP)"/>
    <property type="match status" value="1"/>
</dbReference>
<dbReference type="Proteomes" id="UP000001369">
    <property type="component" value="Chromosome"/>
</dbReference>
<dbReference type="InterPro" id="IPR003423">
    <property type="entry name" value="OMP_efflux"/>
</dbReference>
<name>C1DUD0_SULAA</name>
<dbReference type="EMBL" id="CP001229">
    <property type="protein sequence ID" value="ACN98406.1"/>
    <property type="molecule type" value="Genomic_DNA"/>
</dbReference>
<dbReference type="PANTHER" id="PTHR30203:SF24">
    <property type="entry name" value="BLR4935 PROTEIN"/>
    <property type="match status" value="1"/>
</dbReference>
<proteinExistence type="inferred from homology"/>
<sequence>MKKYLIGVLTVCTVSFGQTLTFEEGLNNFINKNYDILIQKNEVEKAKADIITAKLRPNPTFTSNFTYYNIQNLLNRSNTQNSFRVDQEIETANKRGLRIKLAEKMLEYTQLNFKSSLKDYLNTYLSSYTQLLSDKLQLENSKSNLQDYQKIIEIAKIQYEKGFLSQLDYEKLKLSLIDYQKDYYSNLENYQKDKEFLKFLIQTDFDDVALIDIKDIYLDNLDNLIKTALEKRYDIKSSKANVEASEIQVNLNKALAVPNITVGFELEGYGEKYKFIGVGFSVPIPIFDRNQGEILKSKINLIQAKLQYKKSVNHVKTEITQLYYSLKSKESVLKEYQARYEELKKLKENTEKAFSLRGINVLTLLDTYKLYREFQKNYTQAKIDYYTTLYQLKLAIGDY</sequence>
<evidence type="ECO:0000313" key="4">
    <source>
        <dbReference type="Proteomes" id="UP000001369"/>
    </source>
</evidence>
<dbReference type="InterPro" id="IPR010131">
    <property type="entry name" value="MdtP/NodT-like"/>
</dbReference>
<dbReference type="OrthoDB" id="9791261at2"/>
<dbReference type="STRING" id="204536.SULAZ_0732"/>
<keyword evidence="4" id="KW-1185">Reference proteome</keyword>
<dbReference type="eggNOG" id="COG1538">
    <property type="taxonomic scope" value="Bacteria"/>
</dbReference>
<keyword evidence="2" id="KW-0175">Coiled coil</keyword>
<gene>
    <name evidence="3" type="ordered locus">SULAZ_0732</name>
</gene>
<dbReference type="AlphaFoldDB" id="C1DUD0"/>
<comment type="similarity">
    <text evidence="1">Belongs to the outer membrane factor (OMF) (TC 1.B.17) family.</text>
</comment>
<reference evidence="3 4" key="1">
    <citation type="journal article" date="2009" name="J. Bacteriol.">
        <title>Complete and draft genome sequences of six members of the Aquificales.</title>
        <authorList>
            <person name="Reysenbach A.L."/>
            <person name="Hamamura N."/>
            <person name="Podar M."/>
            <person name="Griffiths E."/>
            <person name="Ferreira S."/>
            <person name="Hochstein R."/>
            <person name="Heidelberg J."/>
            <person name="Johnson J."/>
            <person name="Mead D."/>
            <person name="Pohorille A."/>
            <person name="Sarmiento M."/>
            <person name="Schweighofer K."/>
            <person name="Seshadri R."/>
            <person name="Voytek M.A."/>
        </authorList>
    </citation>
    <scope>NUCLEOTIDE SEQUENCE [LARGE SCALE GENOMIC DNA]</scope>
    <source>
        <strain evidence="4">Az-Fu1 / DSM 15241 / OCM 825</strain>
    </source>
</reference>
<feature type="coiled-coil region" evidence="2">
    <location>
        <begin position="326"/>
        <end position="353"/>
    </location>
</feature>
<accession>C1DUD0</accession>
<dbReference type="PANTHER" id="PTHR30203">
    <property type="entry name" value="OUTER MEMBRANE CATION EFFLUX PROTEIN"/>
    <property type="match status" value="1"/>
</dbReference>
<evidence type="ECO:0000256" key="1">
    <source>
        <dbReference type="ARBA" id="ARBA00007613"/>
    </source>
</evidence>
<evidence type="ECO:0000313" key="3">
    <source>
        <dbReference type="EMBL" id="ACN98406.1"/>
    </source>
</evidence>
<protein>
    <submittedName>
        <fullName evidence="3">Outer membrane efflux protein</fullName>
    </submittedName>
</protein>